<name>A0A1H3FDM7_9FIRM</name>
<proteinExistence type="predicted"/>
<organism evidence="1 2">
    <name type="scientific">Lachnobacterium bovis DSM 14045</name>
    <dbReference type="NCBI Taxonomy" id="1122142"/>
    <lineage>
        <taxon>Bacteria</taxon>
        <taxon>Bacillati</taxon>
        <taxon>Bacillota</taxon>
        <taxon>Clostridia</taxon>
        <taxon>Lachnospirales</taxon>
        <taxon>Lachnospiraceae</taxon>
        <taxon>Lachnobacterium</taxon>
    </lineage>
</organism>
<protein>
    <submittedName>
        <fullName evidence="1">Uncharacterized protein</fullName>
    </submittedName>
</protein>
<dbReference type="Proteomes" id="UP000183918">
    <property type="component" value="Unassembled WGS sequence"/>
</dbReference>
<accession>A0A1H3FDM7</accession>
<dbReference type="AlphaFoldDB" id="A0A1H3FDM7"/>
<dbReference type="STRING" id="1122142.SAMN02910414_00241"/>
<gene>
    <name evidence="1" type="ORF">SAMN02910414_00241</name>
</gene>
<keyword evidence="2" id="KW-1185">Reference proteome</keyword>
<dbReference type="EMBL" id="FNPG01000004">
    <property type="protein sequence ID" value="SDX88488.1"/>
    <property type="molecule type" value="Genomic_DNA"/>
</dbReference>
<reference evidence="1 2" key="1">
    <citation type="submission" date="2016-10" db="EMBL/GenBank/DDBJ databases">
        <authorList>
            <person name="de Groot N.N."/>
        </authorList>
    </citation>
    <scope>NUCLEOTIDE SEQUENCE [LARGE SCALE GENOMIC DNA]</scope>
    <source>
        <strain evidence="1 2">DSM 14045</strain>
    </source>
</reference>
<evidence type="ECO:0000313" key="2">
    <source>
        <dbReference type="Proteomes" id="UP000183918"/>
    </source>
</evidence>
<dbReference type="RefSeq" id="WP_074715330.1">
    <property type="nucleotide sequence ID" value="NZ_FNPG01000004.1"/>
</dbReference>
<sequence length="122" mass="12338">MIGGVAIIGAGMAVAVVAAPLVGLTAGVAATTVAVSGTSITEALGGERTIPEIVCDSCAVGLAQLLYSKTVGSVFASGKNIVEEVWAKGIMDAFDYDWQYGFGTIVTILSNGLINIGDVEKE</sequence>
<evidence type="ECO:0000313" key="1">
    <source>
        <dbReference type="EMBL" id="SDX88488.1"/>
    </source>
</evidence>